<keyword evidence="4" id="KW-0460">Magnesium</keyword>
<evidence type="ECO:0000256" key="9">
    <source>
        <dbReference type="ARBA" id="ARBA00032873"/>
    </source>
</evidence>
<evidence type="ECO:0000313" key="12">
    <source>
        <dbReference type="EMBL" id="KAJ7346349.1"/>
    </source>
</evidence>
<dbReference type="SUPFAM" id="SSF48576">
    <property type="entry name" value="Terpenoid synthases"/>
    <property type="match status" value="1"/>
</dbReference>
<evidence type="ECO:0000313" key="13">
    <source>
        <dbReference type="Proteomes" id="UP001218218"/>
    </source>
</evidence>
<evidence type="ECO:0000256" key="1">
    <source>
        <dbReference type="ARBA" id="ARBA00001946"/>
    </source>
</evidence>
<dbReference type="InterPro" id="IPR033749">
    <property type="entry name" value="Polyprenyl_synt_CS"/>
</dbReference>
<evidence type="ECO:0000256" key="6">
    <source>
        <dbReference type="ARBA" id="ARBA00032380"/>
    </source>
</evidence>
<name>A0AAD7EPZ0_9AGAR</name>
<dbReference type="AlphaFoldDB" id="A0AAD7EPZ0"/>
<dbReference type="EMBL" id="JARIHO010000021">
    <property type="protein sequence ID" value="KAJ7346349.1"/>
    <property type="molecule type" value="Genomic_DNA"/>
</dbReference>
<proteinExistence type="inferred from homology"/>
<comment type="similarity">
    <text evidence="2 11">Belongs to the FPP/GGPP synthase family.</text>
</comment>
<evidence type="ECO:0000256" key="10">
    <source>
        <dbReference type="ARBA" id="ARBA00033096"/>
    </source>
</evidence>
<evidence type="ECO:0000256" key="7">
    <source>
        <dbReference type="ARBA" id="ARBA00032424"/>
    </source>
</evidence>
<comment type="cofactor">
    <cofactor evidence="1">
        <name>Mg(2+)</name>
        <dbReference type="ChEBI" id="CHEBI:18420"/>
    </cofactor>
</comment>
<dbReference type="GO" id="GO:0004659">
    <property type="term" value="F:prenyltransferase activity"/>
    <property type="evidence" value="ECO:0007669"/>
    <property type="project" value="InterPro"/>
</dbReference>
<gene>
    <name evidence="12" type="ORF">DFH08DRAFT_937565</name>
</gene>
<evidence type="ECO:0000256" key="2">
    <source>
        <dbReference type="ARBA" id="ARBA00006706"/>
    </source>
</evidence>
<dbReference type="Proteomes" id="UP001218218">
    <property type="component" value="Unassembled WGS sequence"/>
</dbReference>
<sequence>MAFYDDILPRLATPSIWSSDNDSEVLKPFTYLTSNPGKDILYHFIEAFNAWMDVPLDARATISKAVNMLHNANLMCGLISVFAFFKISSVNLIRRIDDIEDGSDLRRGNPVAHSVFGIPRTLNAANYVYFLAQQEILGLQNSRFPDKDLIAIFTGRLSCCIRWIRVSTDCSFDSLSIISSQEELISLHRGQGLELLWRESLRCPTEEENQRPPSYYDQAHDGLCDAEHRCVRCRPSAVYIPALIIIVVDRNYVPLMNLIGIFYQIRDDLLNLQSPVVRASPASSLLEHEGLRRDLTEGKFSFPILHGVRADQSDTRILGTVSLYFDLGGMPITFLLPFPKHLATDILKQRPTTPTLKSPVVEYLKTKTRSFEYTLGVLEKLENQARAEIARLGGNVRLERIIDALHVDDSTPG</sequence>
<keyword evidence="13" id="KW-1185">Reference proteome</keyword>
<dbReference type="PANTHER" id="PTHR12001:SF44">
    <property type="entry name" value="GERANYLGERANYL PYROPHOSPHATE SYNTHASE"/>
    <property type="match status" value="1"/>
</dbReference>
<evidence type="ECO:0000256" key="3">
    <source>
        <dbReference type="ARBA" id="ARBA00022723"/>
    </source>
</evidence>
<comment type="caution">
    <text evidence="12">The sequence shown here is derived from an EMBL/GenBank/DDBJ whole genome shotgun (WGS) entry which is preliminary data.</text>
</comment>
<evidence type="ECO:0000256" key="8">
    <source>
        <dbReference type="ARBA" id="ARBA00032448"/>
    </source>
</evidence>
<keyword evidence="3" id="KW-0479">Metal-binding</keyword>
<dbReference type="Pfam" id="PF00348">
    <property type="entry name" value="polyprenyl_synt"/>
    <property type="match status" value="1"/>
</dbReference>
<accession>A0AAD7EPZ0</accession>
<dbReference type="GO" id="GO:0046872">
    <property type="term" value="F:metal ion binding"/>
    <property type="evidence" value="ECO:0007669"/>
    <property type="project" value="UniProtKB-KW"/>
</dbReference>
<evidence type="ECO:0000256" key="4">
    <source>
        <dbReference type="ARBA" id="ARBA00022842"/>
    </source>
</evidence>
<organism evidence="12 13">
    <name type="scientific">Mycena albidolilacea</name>
    <dbReference type="NCBI Taxonomy" id="1033008"/>
    <lineage>
        <taxon>Eukaryota</taxon>
        <taxon>Fungi</taxon>
        <taxon>Dikarya</taxon>
        <taxon>Basidiomycota</taxon>
        <taxon>Agaricomycotina</taxon>
        <taxon>Agaricomycetes</taxon>
        <taxon>Agaricomycetidae</taxon>
        <taxon>Agaricales</taxon>
        <taxon>Marasmiineae</taxon>
        <taxon>Mycenaceae</taxon>
        <taxon>Mycena</taxon>
    </lineage>
</organism>
<dbReference type="GO" id="GO:0008299">
    <property type="term" value="P:isoprenoid biosynthetic process"/>
    <property type="evidence" value="ECO:0007669"/>
    <property type="project" value="InterPro"/>
</dbReference>
<reference evidence="12" key="1">
    <citation type="submission" date="2023-03" db="EMBL/GenBank/DDBJ databases">
        <title>Massive genome expansion in bonnet fungi (Mycena s.s.) driven by repeated elements and novel gene families across ecological guilds.</title>
        <authorList>
            <consortium name="Lawrence Berkeley National Laboratory"/>
            <person name="Harder C.B."/>
            <person name="Miyauchi S."/>
            <person name="Viragh M."/>
            <person name="Kuo A."/>
            <person name="Thoen E."/>
            <person name="Andreopoulos B."/>
            <person name="Lu D."/>
            <person name="Skrede I."/>
            <person name="Drula E."/>
            <person name="Henrissat B."/>
            <person name="Morin E."/>
            <person name="Kohler A."/>
            <person name="Barry K."/>
            <person name="LaButti K."/>
            <person name="Morin E."/>
            <person name="Salamov A."/>
            <person name="Lipzen A."/>
            <person name="Mereny Z."/>
            <person name="Hegedus B."/>
            <person name="Baldrian P."/>
            <person name="Stursova M."/>
            <person name="Weitz H."/>
            <person name="Taylor A."/>
            <person name="Grigoriev I.V."/>
            <person name="Nagy L.G."/>
            <person name="Martin F."/>
            <person name="Kauserud H."/>
        </authorList>
    </citation>
    <scope>NUCLEOTIDE SEQUENCE</scope>
    <source>
        <strain evidence="12">CBHHK002</strain>
    </source>
</reference>
<dbReference type="PANTHER" id="PTHR12001">
    <property type="entry name" value="GERANYLGERANYL PYROPHOSPHATE SYNTHASE"/>
    <property type="match status" value="1"/>
</dbReference>
<dbReference type="InterPro" id="IPR008949">
    <property type="entry name" value="Isoprenoid_synthase_dom_sf"/>
</dbReference>
<dbReference type="PROSITE" id="PS00444">
    <property type="entry name" value="POLYPRENYL_SYNTHASE_2"/>
    <property type="match status" value="1"/>
</dbReference>
<dbReference type="Gene3D" id="1.10.600.10">
    <property type="entry name" value="Farnesyl Diphosphate Synthase"/>
    <property type="match status" value="1"/>
</dbReference>
<dbReference type="InterPro" id="IPR000092">
    <property type="entry name" value="Polyprenyl_synt"/>
</dbReference>
<evidence type="ECO:0000256" key="5">
    <source>
        <dbReference type="ARBA" id="ARBA00032052"/>
    </source>
</evidence>
<keyword evidence="11" id="KW-0808">Transferase</keyword>
<protein>
    <recommendedName>
        <fullName evidence="9">(2E,6E)-farnesyl diphosphate synthase</fullName>
    </recommendedName>
    <alternativeName>
        <fullName evidence="8">Dimethylallyltranstransferase</fullName>
    </alternativeName>
    <alternativeName>
        <fullName evidence="7">Farnesyl diphosphate synthase</fullName>
    </alternativeName>
    <alternativeName>
        <fullName evidence="5">Farnesyltranstransferase</fullName>
    </alternativeName>
    <alternativeName>
        <fullName evidence="10">Geranylgeranyl diphosphate synthase</fullName>
    </alternativeName>
    <alternativeName>
        <fullName evidence="6">Geranyltranstransferase</fullName>
    </alternativeName>
</protein>
<evidence type="ECO:0000256" key="11">
    <source>
        <dbReference type="RuleBase" id="RU004466"/>
    </source>
</evidence>